<proteinExistence type="predicted"/>
<keyword evidence="1" id="KW-0472">Membrane</keyword>
<protein>
    <submittedName>
        <fullName evidence="2">Uncharacterized protein</fullName>
    </submittedName>
</protein>
<evidence type="ECO:0000313" key="3">
    <source>
        <dbReference type="Proteomes" id="UP001210809"/>
    </source>
</evidence>
<evidence type="ECO:0000313" key="2">
    <source>
        <dbReference type="EMBL" id="MDB8004893.1"/>
    </source>
</evidence>
<name>A0AAW6D7N5_9FIRM</name>
<dbReference type="Proteomes" id="UP001210809">
    <property type="component" value="Unassembled WGS sequence"/>
</dbReference>
<keyword evidence="1" id="KW-1133">Transmembrane helix</keyword>
<reference evidence="2" key="1">
    <citation type="submission" date="2023-01" db="EMBL/GenBank/DDBJ databases">
        <title>Human gut microbiome strain richness.</title>
        <authorList>
            <person name="Chen-Liaw A."/>
        </authorList>
    </citation>
    <scope>NUCLEOTIDE SEQUENCE</scope>
    <source>
        <strain evidence="2">1001283st1_G1_1001283B150217_161031</strain>
    </source>
</reference>
<organism evidence="2 3">
    <name type="scientific">[Eubacterium] siraeum</name>
    <dbReference type="NCBI Taxonomy" id="39492"/>
    <lineage>
        <taxon>Bacteria</taxon>
        <taxon>Bacillati</taxon>
        <taxon>Bacillota</taxon>
        <taxon>Clostridia</taxon>
        <taxon>Eubacteriales</taxon>
        <taxon>Oscillospiraceae</taxon>
        <taxon>Oscillospiraceae incertae sedis</taxon>
    </lineage>
</organism>
<keyword evidence="1" id="KW-0812">Transmembrane</keyword>
<sequence length="665" mass="74535">MTVSTAIAKIITTLASNEKGRKVIGAALLTPIIIILLGIGVFIALLTGLFSLLYGAVRDTSVSQSWNDIRKNVESALSGVNSSINTQVKNDTYSFMPDFSINLSKSVLQKTFSEGNNSFLLLYDTKEVNDSVAKAKKYIDKLKKVKSQKELEQLNEEIDLSSYKYSELAKDKEFRDDKSYDMSKYSQSTVQLINTLVKPEMPTYDYDEETVTIDGVKAKKQILTVHKDNKTQIVEYTCYGEGDIYLPRLLALYQAETFSRFEDMAESDASGLDNDIASAIENVSSDGSGGATADGFDVACLNVFQAQEIGQIFERAALEGKFSAKVRTEKTGTTEKLSITVKTPSEDDWYEMFDVDEKYRDYTKENTQIIERILSDAQINNLYISVDSTAQRALFVYFQGFFNLPVEFDDLKENTNGILTTLNDFETIHSRGTSTIGKAYESGITLYLNDKDTEVRAEILPDVGECIQDVYIYDVYDAEKRKVVKDKPNYTYNCSAVQLAYIIDTDVFAEEYGFDFPTIVTTTGTEIKHDDGVLTLMIEYSCLDRLETISEQDIGLSLYDVYDKDEKIVIGYAHCGKHSKEKDEGLSATGWSHTFGSDIIPHLCVKTAFVDGEVTPPELDNPHIYDGLSVRFVGAKVNPLLWFKAYRTDVNKDLLDSISAIQVKK</sequence>
<feature type="transmembrane region" description="Helical" evidence="1">
    <location>
        <begin position="26"/>
        <end position="54"/>
    </location>
</feature>
<accession>A0AAW6D7N5</accession>
<gene>
    <name evidence="2" type="ORF">PNE09_12610</name>
</gene>
<evidence type="ECO:0000256" key="1">
    <source>
        <dbReference type="SAM" id="Phobius"/>
    </source>
</evidence>
<dbReference type="EMBL" id="JAQLXW010000028">
    <property type="protein sequence ID" value="MDB8004893.1"/>
    <property type="molecule type" value="Genomic_DNA"/>
</dbReference>
<dbReference type="AlphaFoldDB" id="A0AAW6D7N5"/>
<comment type="caution">
    <text evidence="2">The sequence shown here is derived from an EMBL/GenBank/DDBJ whole genome shotgun (WGS) entry which is preliminary data.</text>
</comment>